<evidence type="ECO:0000313" key="2">
    <source>
        <dbReference type="Proteomes" id="UP000634136"/>
    </source>
</evidence>
<name>A0A834SCX5_9FABA</name>
<dbReference type="AlphaFoldDB" id="A0A834SCX5"/>
<keyword evidence="2" id="KW-1185">Reference proteome</keyword>
<proteinExistence type="predicted"/>
<gene>
    <name evidence="1" type="ORF">G2W53_044424</name>
</gene>
<comment type="caution">
    <text evidence="1">The sequence shown here is derived from an EMBL/GenBank/DDBJ whole genome shotgun (WGS) entry which is preliminary data.</text>
</comment>
<dbReference type="EMBL" id="JAAIUW010000036">
    <property type="protein sequence ID" value="KAF7801061.1"/>
    <property type="molecule type" value="Genomic_DNA"/>
</dbReference>
<organism evidence="1 2">
    <name type="scientific">Senna tora</name>
    <dbReference type="NCBI Taxonomy" id="362788"/>
    <lineage>
        <taxon>Eukaryota</taxon>
        <taxon>Viridiplantae</taxon>
        <taxon>Streptophyta</taxon>
        <taxon>Embryophyta</taxon>
        <taxon>Tracheophyta</taxon>
        <taxon>Spermatophyta</taxon>
        <taxon>Magnoliopsida</taxon>
        <taxon>eudicotyledons</taxon>
        <taxon>Gunneridae</taxon>
        <taxon>Pentapetalae</taxon>
        <taxon>rosids</taxon>
        <taxon>fabids</taxon>
        <taxon>Fabales</taxon>
        <taxon>Fabaceae</taxon>
        <taxon>Caesalpinioideae</taxon>
        <taxon>Cassia clade</taxon>
        <taxon>Senna</taxon>
    </lineage>
</organism>
<dbReference type="Proteomes" id="UP000634136">
    <property type="component" value="Unassembled WGS sequence"/>
</dbReference>
<accession>A0A834SCX5</accession>
<protein>
    <submittedName>
        <fullName evidence="1">Uncharacterized protein</fullName>
    </submittedName>
</protein>
<reference evidence="1" key="1">
    <citation type="submission" date="2020-09" db="EMBL/GenBank/DDBJ databases">
        <title>Genome-Enabled Discovery of Anthraquinone Biosynthesis in Senna tora.</title>
        <authorList>
            <person name="Kang S.-H."/>
            <person name="Pandey R.P."/>
            <person name="Lee C.-M."/>
            <person name="Sim J.-S."/>
            <person name="Jeong J.-T."/>
            <person name="Choi B.-S."/>
            <person name="Jung M."/>
            <person name="Ginzburg D."/>
            <person name="Zhao K."/>
            <person name="Won S.Y."/>
            <person name="Oh T.-J."/>
            <person name="Yu Y."/>
            <person name="Kim N.-H."/>
            <person name="Lee O.R."/>
            <person name="Lee T.-H."/>
            <person name="Bashyal P."/>
            <person name="Kim T.-S."/>
            <person name="Lee W.-H."/>
            <person name="Kawkins C."/>
            <person name="Kim C.-K."/>
            <person name="Kim J.S."/>
            <person name="Ahn B.O."/>
            <person name="Rhee S.Y."/>
            <person name="Sohng J.K."/>
        </authorList>
    </citation>
    <scope>NUCLEOTIDE SEQUENCE</scope>
    <source>
        <tissue evidence="1">Leaf</tissue>
    </source>
</reference>
<evidence type="ECO:0000313" key="1">
    <source>
        <dbReference type="EMBL" id="KAF7801061.1"/>
    </source>
</evidence>
<sequence length="19" mass="1842">MALGEGKGTVTDCCSEAVA</sequence>